<name>A0ABP9M5L3_9BURK</name>
<feature type="binding site" evidence="14">
    <location>
        <position position="292"/>
    </location>
    <ligand>
        <name>Mn(2+)</name>
        <dbReference type="ChEBI" id="CHEBI:29035"/>
        <label>1</label>
    </ligand>
</feature>
<feature type="binding site" evidence="14">
    <location>
        <position position="830"/>
    </location>
    <ligand>
        <name>ATP</name>
        <dbReference type="ChEBI" id="CHEBI:30616"/>
        <label>2</label>
    </ligand>
</feature>
<dbReference type="Pfam" id="PF25596">
    <property type="entry name" value="CPSase_L_D1"/>
    <property type="match status" value="2"/>
</dbReference>
<dbReference type="NCBIfam" id="TIGR01369">
    <property type="entry name" value="CPSaseII_lrg"/>
    <property type="match status" value="1"/>
</dbReference>
<dbReference type="SUPFAM" id="SSF48108">
    <property type="entry name" value="Carbamoyl phosphate synthetase, large subunit connection domain"/>
    <property type="match status" value="1"/>
</dbReference>
<feature type="domain" description="MGS-like" evidence="16">
    <location>
        <begin position="938"/>
        <end position="1076"/>
    </location>
</feature>
<keyword evidence="8 14" id="KW-0547">Nucleotide-binding</keyword>
<dbReference type="SMART" id="SM01096">
    <property type="entry name" value="CPSase_L_D3"/>
    <property type="match status" value="1"/>
</dbReference>
<feature type="region of interest" description="Carboxyphosphate synthetic domain" evidence="14">
    <location>
        <begin position="1"/>
        <end position="410"/>
    </location>
</feature>
<evidence type="ECO:0000256" key="4">
    <source>
        <dbReference type="ARBA" id="ARBA00022598"/>
    </source>
</evidence>
<feature type="binding site" evidence="14">
    <location>
        <position position="306"/>
    </location>
    <ligand>
        <name>Mg(2+)</name>
        <dbReference type="ChEBI" id="CHEBI:18420"/>
        <label>2</label>
    </ligand>
</feature>
<reference evidence="18" key="1">
    <citation type="journal article" date="2019" name="Int. J. Syst. Evol. Microbiol.">
        <title>The Global Catalogue of Microorganisms (GCM) 10K type strain sequencing project: providing services to taxonomists for standard genome sequencing and annotation.</title>
        <authorList>
            <consortium name="The Broad Institute Genomics Platform"/>
            <consortium name="The Broad Institute Genome Sequencing Center for Infectious Disease"/>
            <person name="Wu L."/>
            <person name="Ma J."/>
        </authorList>
    </citation>
    <scope>NUCLEOTIDE SEQUENCE [LARGE SCALE GENOMIC DNA]</scope>
    <source>
        <strain evidence="18">JCM 18423</strain>
    </source>
</reference>
<keyword evidence="7 14" id="KW-0677">Repeat</keyword>
<evidence type="ECO:0000256" key="2">
    <source>
        <dbReference type="ARBA" id="ARBA00009799"/>
    </source>
</evidence>
<comment type="subunit">
    <text evidence="14">Composed of two chains; the small (or glutamine) chain promotes the hydrolysis of glutamine to ammonia, which is used by the large (or ammonia) chain to synthesize carbamoyl phosphate. Tetramer of heterodimers (alpha,beta)4.</text>
</comment>
<dbReference type="PROSITE" id="PS51855">
    <property type="entry name" value="MGS"/>
    <property type="match status" value="1"/>
</dbReference>
<evidence type="ECO:0000256" key="14">
    <source>
        <dbReference type="HAMAP-Rule" id="MF_01210"/>
    </source>
</evidence>
<organism evidence="17 18">
    <name type="scientific">Paenalcaligenes hermetiae</name>
    <dbReference type="NCBI Taxonomy" id="1157987"/>
    <lineage>
        <taxon>Bacteria</taxon>
        <taxon>Pseudomonadati</taxon>
        <taxon>Pseudomonadota</taxon>
        <taxon>Betaproteobacteria</taxon>
        <taxon>Burkholderiales</taxon>
        <taxon>Alcaligenaceae</taxon>
        <taxon>Paenalcaligenes</taxon>
    </lineage>
</organism>
<dbReference type="PROSITE" id="PS51257">
    <property type="entry name" value="PROKAR_LIPOPROTEIN"/>
    <property type="match status" value="1"/>
</dbReference>
<dbReference type="InterPro" id="IPR005480">
    <property type="entry name" value="CPSase_lsu_oligo"/>
</dbReference>
<dbReference type="EC" id="6.3.4.16" evidence="14"/>
<evidence type="ECO:0000256" key="6">
    <source>
        <dbReference type="ARBA" id="ARBA00022723"/>
    </source>
</evidence>
<keyword evidence="4 14" id="KW-0436">Ligase</keyword>
<dbReference type="InterPro" id="IPR058047">
    <property type="entry name" value="CPSase_preATP-grasp"/>
</dbReference>
<dbReference type="HAMAP" id="MF_01210_B">
    <property type="entry name" value="CPSase_L_chain_B"/>
    <property type="match status" value="1"/>
</dbReference>
<dbReference type="RefSeq" id="WP_345370227.1">
    <property type="nucleotide sequence ID" value="NZ_BAABKD010000008.1"/>
</dbReference>
<evidence type="ECO:0000256" key="1">
    <source>
        <dbReference type="ARBA" id="ARBA00005077"/>
    </source>
</evidence>
<sequence length="1076" mass="117415">MPKRTDIKSILIIGAGPIIIGQACEFDYSGAQACKALKAEGYRTILVNSNPATIMTDPDTADVTYIEPITWQAVEKIIERERPDALLPTMGGQTALNCALDLAEHGVLEKYGVEMIGANAEAIDKAEDRLKFKDAMTKIGLESAKSGIAHSMEEAWAVQREIAEYVGTSGFPVVIRPSFTLGGTGGGIAYNMEEFEEICRRGLEASPTSELLIEESLLGWKEYEMEVVRDSADNCIIVCSIENLDPMGVHTGDSITVAPAQTLTDREYQIMRNASIAVLREIGVSTGGSNVQFAVNPDNGRMIVIEMNPRVSRSSALASKATGFPIAKVAARLAVGYTLDELQNEITGGATPAAFEPTIDYVVTKIPRFAFEKFPQANSRLTTQMKSVGEVMAMGRTFQESFQKALRGLEVGVDGLNQMTTDREKLQVELGEPGPERIWYVGDAFAQGMSLDEVHAITKIDPWFLAQIKEIVDIELALEQKTLADLDRDTLLGLKRRGFSDRRLAFLLDTVESEVRKLRHQLDVRPVYKRVDTCAAEFATDTAYMYSTYEDECESQPTDRKKIIVLGGGPNRIGQGIEFDYCCVHAAMALRDDGYETIMVNCNPETVSTDYDTSDRLYFEPLTLEDVLEIVHVEKPVGMIVQYGGQTPLKLARALEANGVPIIGTSPESIDIAEDRERFQKLLHKLGLRQPPNRTARTEGEALALAAEIGYPLVVRPSYVLGGRAMEIVHEQADLERYMREAVKVSNDSPVLLDHFLNNATEVDVDCIADGSDVFVGGVMEHIEQAGVHSGDSACSLPPYSLSDEVVEEIRRQTALMAKALNVKGLMNVQFAIQDDEVYVLEVNPRASRTVPFVSKATGLQMAKLAARVMAGKKIADLDFSAKAKPGYYAVKEAVFPFVKFPGVDTILGPEMKSTGEVMGVGRSFGEAFVKSQMAASVNLPKSGTAFISVRDSDKAEAVEVARGLIDLGFNIVATRGTATAIEAAGLKVKAVNKVTEGRPHIVDMMKNGEIALVINTVEERRNAIVDSRTIRTHALAANLAYYTTIAGALAAVEGLQYMRHGEGLLVYSLQDMHGG</sequence>
<feature type="binding site" evidence="14">
    <location>
        <position position="129"/>
    </location>
    <ligand>
        <name>ATP</name>
        <dbReference type="ChEBI" id="CHEBI:30616"/>
        <label>1</label>
    </ligand>
</feature>
<feature type="binding site" evidence="14">
    <location>
        <position position="789"/>
    </location>
    <ligand>
        <name>ATP</name>
        <dbReference type="ChEBI" id="CHEBI:30616"/>
        <label>2</label>
    </ligand>
</feature>
<feature type="binding site" evidence="14">
    <location>
        <position position="830"/>
    </location>
    <ligand>
        <name>Mn(2+)</name>
        <dbReference type="ChEBI" id="CHEBI:29035"/>
        <label>3</label>
    </ligand>
</feature>
<comment type="similarity">
    <text evidence="2 14">Belongs to the CarB family.</text>
</comment>
<evidence type="ECO:0000256" key="9">
    <source>
        <dbReference type="ARBA" id="ARBA00022840"/>
    </source>
</evidence>
<dbReference type="NCBIfam" id="NF003671">
    <property type="entry name" value="PRK05294.1"/>
    <property type="match status" value="1"/>
</dbReference>
<comment type="caution">
    <text evidence="17">The sequence shown here is derived from an EMBL/GenBank/DDBJ whole genome shotgun (WGS) entry which is preliminary data.</text>
</comment>
<feature type="binding site" evidence="14">
    <location>
        <position position="844"/>
    </location>
    <ligand>
        <name>Mg(2+)</name>
        <dbReference type="ChEBI" id="CHEBI:18420"/>
        <label>4</label>
    </ligand>
</feature>
<dbReference type="SUPFAM" id="SSF56059">
    <property type="entry name" value="Glutathione synthetase ATP-binding domain-like"/>
    <property type="match status" value="2"/>
</dbReference>
<dbReference type="NCBIfam" id="NF009455">
    <property type="entry name" value="PRK12815.1"/>
    <property type="match status" value="1"/>
</dbReference>
<feature type="region of interest" description="Allosteric domain" evidence="14">
    <location>
        <begin position="938"/>
        <end position="1076"/>
    </location>
</feature>
<comment type="catalytic activity">
    <reaction evidence="13 14">
        <text>hydrogencarbonate + NH4(+) + 2 ATP = carbamoyl phosphate + 2 ADP + phosphate + 2 H(+)</text>
        <dbReference type="Rhea" id="RHEA:18029"/>
        <dbReference type="ChEBI" id="CHEBI:15378"/>
        <dbReference type="ChEBI" id="CHEBI:17544"/>
        <dbReference type="ChEBI" id="CHEBI:28938"/>
        <dbReference type="ChEBI" id="CHEBI:30616"/>
        <dbReference type="ChEBI" id="CHEBI:43474"/>
        <dbReference type="ChEBI" id="CHEBI:58228"/>
        <dbReference type="ChEBI" id="CHEBI:456216"/>
        <dbReference type="EC" id="6.3.4.16"/>
    </reaction>
</comment>
<keyword evidence="10" id="KW-0460">Magnesium</keyword>
<evidence type="ECO:0000256" key="10">
    <source>
        <dbReference type="ARBA" id="ARBA00022842"/>
    </source>
</evidence>
<comment type="catalytic activity">
    <reaction evidence="14">
        <text>hydrogencarbonate + L-glutamine + 2 ATP + H2O = carbamoyl phosphate + L-glutamate + 2 ADP + phosphate + 2 H(+)</text>
        <dbReference type="Rhea" id="RHEA:18633"/>
        <dbReference type="ChEBI" id="CHEBI:15377"/>
        <dbReference type="ChEBI" id="CHEBI:15378"/>
        <dbReference type="ChEBI" id="CHEBI:17544"/>
        <dbReference type="ChEBI" id="CHEBI:29985"/>
        <dbReference type="ChEBI" id="CHEBI:30616"/>
        <dbReference type="ChEBI" id="CHEBI:43474"/>
        <dbReference type="ChEBI" id="CHEBI:58228"/>
        <dbReference type="ChEBI" id="CHEBI:58359"/>
        <dbReference type="ChEBI" id="CHEBI:456216"/>
        <dbReference type="EC" id="6.3.5.5"/>
    </reaction>
</comment>
<dbReference type="InterPro" id="IPR011761">
    <property type="entry name" value="ATP-grasp"/>
</dbReference>
<dbReference type="InterPro" id="IPR016185">
    <property type="entry name" value="PreATP-grasp_dom_sf"/>
</dbReference>
<feature type="binding site" evidence="14">
    <location>
        <position position="306"/>
    </location>
    <ligand>
        <name>Mn(2+)</name>
        <dbReference type="ChEBI" id="CHEBI:29035"/>
        <label>1</label>
    </ligand>
</feature>
<dbReference type="PROSITE" id="PS50975">
    <property type="entry name" value="ATP_GRASP"/>
    <property type="match status" value="2"/>
</dbReference>
<comment type="function">
    <text evidence="14">Large subunit of the glutamine-dependent carbamoyl phosphate synthetase (CPSase). CPSase catalyzes the formation of carbamoyl phosphate from the ammonia moiety of glutamine, carbonate, and phosphate donated by ATP, constituting the first step of 2 biosynthetic pathways, one leading to arginine and/or urea and the other to pyrimidine nucleotides. The large subunit (synthetase) binds the substrates ammonia (free or transferred from glutamine from the small subunit), hydrogencarbonate and ATP and carries out an ATP-coupled ligase reaction, activating hydrogencarbonate by forming carboxy phosphate which reacts with ammonia to form carbamoyl phosphate.</text>
</comment>
<feature type="binding site" evidence="14">
    <location>
        <position position="830"/>
    </location>
    <ligand>
        <name>Mg(2+)</name>
        <dbReference type="ChEBI" id="CHEBI:18420"/>
        <label>3</label>
    </ligand>
</feature>
<feature type="binding site" evidence="14">
    <location>
        <position position="215"/>
    </location>
    <ligand>
        <name>ATP</name>
        <dbReference type="ChEBI" id="CHEBI:30616"/>
        <label>1</label>
    </ligand>
</feature>
<feature type="binding site" evidence="14">
    <location>
        <position position="787"/>
    </location>
    <ligand>
        <name>ATP</name>
        <dbReference type="ChEBI" id="CHEBI:30616"/>
        <label>2</label>
    </ligand>
</feature>
<dbReference type="PANTHER" id="PTHR11405:SF53">
    <property type="entry name" value="CARBAMOYL-PHOSPHATE SYNTHASE [AMMONIA], MITOCHONDRIAL"/>
    <property type="match status" value="1"/>
</dbReference>
<dbReference type="SMART" id="SM00851">
    <property type="entry name" value="MGS"/>
    <property type="match status" value="1"/>
</dbReference>
<dbReference type="Pfam" id="PF02787">
    <property type="entry name" value="CPSase_L_D3"/>
    <property type="match status" value="1"/>
</dbReference>
<dbReference type="HAMAP" id="MF_01210_A">
    <property type="entry name" value="CPSase_L_chain_A"/>
    <property type="match status" value="1"/>
</dbReference>
<dbReference type="PROSITE" id="PS00867">
    <property type="entry name" value="CPSASE_2"/>
    <property type="match status" value="2"/>
</dbReference>
<feature type="binding site" evidence="14">
    <location>
        <position position="306"/>
    </location>
    <ligand>
        <name>Mn(2+)</name>
        <dbReference type="ChEBI" id="CHEBI:29035"/>
        <label>2</label>
    </ligand>
</feature>
<keyword evidence="5 14" id="KW-0028">Amino-acid biosynthesis</keyword>
<feature type="binding site" evidence="14">
    <location>
        <position position="182"/>
    </location>
    <ligand>
        <name>ATP</name>
        <dbReference type="ChEBI" id="CHEBI:30616"/>
        <label>1</label>
    </ligand>
</feature>
<feature type="binding site" evidence="14">
    <location>
        <position position="842"/>
    </location>
    <ligand>
        <name>Mn(2+)</name>
        <dbReference type="ChEBI" id="CHEBI:29035"/>
        <label>4</label>
    </ligand>
</feature>
<dbReference type="Gene3D" id="3.30.470.20">
    <property type="entry name" value="ATP-grasp fold, B domain"/>
    <property type="match status" value="2"/>
</dbReference>
<dbReference type="SUPFAM" id="SSF52335">
    <property type="entry name" value="Methylglyoxal synthase-like"/>
    <property type="match status" value="1"/>
</dbReference>
<feature type="domain" description="ATP-grasp" evidence="15">
    <location>
        <begin position="133"/>
        <end position="335"/>
    </location>
</feature>
<evidence type="ECO:0000256" key="11">
    <source>
        <dbReference type="ARBA" id="ARBA00022975"/>
    </source>
</evidence>
<proteinExistence type="inferred from homology"/>
<keyword evidence="6" id="KW-0479">Metal-binding</keyword>
<dbReference type="Proteomes" id="UP001500227">
    <property type="component" value="Unassembled WGS sequence"/>
</dbReference>
<feature type="binding site" evidence="14">
    <location>
        <position position="292"/>
    </location>
    <ligand>
        <name>Mg(2+)</name>
        <dbReference type="ChEBI" id="CHEBI:18420"/>
        <label>1</label>
    </ligand>
</feature>
<dbReference type="CDD" id="cd01424">
    <property type="entry name" value="MGS_CPS_II"/>
    <property type="match status" value="1"/>
</dbReference>
<dbReference type="InterPro" id="IPR005483">
    <property type="entry name" value="CPSase_dom"/>
</dbReference>
<keyword evidence="9 14" id="KW-0067">ATP-binding</keyword>
<keyword evidence="18" id="KW-1185">Reference proteome</keyword>
<dbReference type="Gene3D" id="1.10.1030.10">
    <property type="entry name" value="Carbamoyl-phosphate synthetase, large subunit oligomerisation domain"/>
    <property type="match status" value="1"/>
</dbReference>
<dbReference type="SUPFAM" id="SSF52440">
    <property type="entry name" value="PreATP-grasp domain"/>
    <property type="match status" value="2"/>
</dbReference>
<evidence type="ECO:0000256" key="13">
    <source>
        <dbReference type="ARBA" id="ARBA00047359"/>
    </source>
</evidence>
<evidence type="ECO:0000259" key="16">
    <source>
        <dbReference type="PROSITE" id="PS51855"/>
    </source>
</evidence>
<evidence type="ECO:0000256" key="3">
    <source>
        <dbReference type="ARBA" id="ARBA00022571"/>
    </source>
</evidence>
<dbReference type="PANTHER" id="PTHR11405">
    <property type="entry name" value="CARBAMOYLTRANSFERASE FAMILY MEMBER"/>
    <property type="match status" value="1"/>
</dbReference>
<feature type="binding site" evidence="14">
    <location>
        <position position="844"/>
    </location>
    <ligand>
        <name>Mn(2+)</name>
        <dbReference type="ChEBI" id="CHEBI:29035"/>
        <label>4</label>
    </ligand>
</feature>
<dbReference type="InterPro" id="IPR033937">
    <property type="entry name" value="MGS_CPS_CarB"/>
</dbReference>
<feature type="binding site" evidence="14">
    <location>
        <position position="842"/>
    </location>
    <ligand>
        <name>Mn(2+)</name>
        <dbReference type="ChEBI" id="CHEBI:29035"/>
        <label>3</label>
    </ligand>
</feature>
<comment type="pathway">
    <text evidence="14">Pyrimidine metabolism; UMP biosynthesis via de novo pathway; (S)-dihydroorotate from bicarbonate: step 1/3.</text>
</comment>
<feature type="binding site" evidence="14">
    <location>
        <position position="248"/>
    </location>
    <ligand>
        <name>ATP</name>
        <dbReference type="ChEBI" id="CHEBI:30616"/>
        <label>1</label>
    </ligand>
</feature>
<feature type="binding site" evidence="14">
    <location>
        <position position="757"/>
    </location>
    <ligand>
        <name>ATP</name>
        <dbReference type="ChEBI" id="CHEBI:30616"/>
        <label>2</label>
    </ligand>
</feature>
<dbReference type="EMBL" id="BAABKD010000008">
    <property type="protein sequence ID" value="GAA5088838.1"/>
    <property type="molecule type" value="Genomic_DNA"/>
</dbReference>
<dbReference type="InterPro" id="IPR006275">
    <property type="entry name" value="CPSase_lsu"/>
</dbReference>
<keyword evidence="11 14" id="KW-0665">Pyrimidine biosynthesis</keyword>
<feature type="binding site" evidence="14">
    <location>
        <position position="249"/>
    </location>
    <ligand>
        <name>ATP</name>
        <dbReference type="ChEBI" id="CHEBI:30616"/>
        <label>1</label>
    </ligand>
</feature>
<protein>
    <recommendedName>
        <fullName evidence="14">Carbamoyl phosphate synthase large chain</fullName>
        <ecNumber evidence="14">6.3.4.16</ecNumber>
        <ecNumber evidence="14">6.3.5.5</ecNumber>
    </recommendedName>
    <alternativeName>
        <fullName evidence="14">Carbamoyl phosphate synthetase ammonia chain</fullName>
    </alternativeName>
</protein>
<feature type="binding site" evidence="14">
    <location>
        <position position="306"/>
    </location>
    <ligand>
        <name>ATP</name>
        <dbReference type="ChEBI" id="CHEBI:30616"/>
        <label>1</label>
    </ligand>
</feature>
<feature type="binding site" evidence="14">
    <location>
        <position position="842"/>
    </location>
    <ligand>
        <name>Mg(2+)</name>
        <dbReference type="ChEBI" id="CHEBI:18420"/>
        <label>4</label>
    </ligand>
</feature>
<feature type="binding site" evidence="14">
    <location>
        <position position="842"/>
    </location>
    <ligand>
        <name>Mg(2+)</name>
        <dbReference type="ChEBI" id="CHEBI:18420"/>
        <label>3</label>
    </ligand>
</feature>
<feature type="binding site" evidence="14">
    <location>
        <position position="308"/>
    </location>
    <ligand>
        <name>Mg(2+)</name>
        <dbReference type="ChEBI" id="CHEBI:18420"/>
        <label>2</label>
    </ligand>
</feature>
<feature type="binding site" evidence="14">
    <location>
        <position position="788"/>
    </location>
    <ligand>
        <name>ATP</name>
        <dbReference type="ChEBI" id="CHEBI:30616"/>
        <label>2</label>
    </ligand>
</feature>
<gene>
    <name evidence="14 17" type="primary">carB</name>
    <name evidence="17" type="ORF">GCM10023337_10930</name>
</gene>
<evidence type="ECO:0000256" key="5">
    <source>
        <dbReference type="ARBA" id="ARBA00022605"/>
    </source>
</evidence>
<feature type="binding site" evidence="14">
    <location>
        <position position="842"/>
    </location>
    <ligand>
        <name>ATP</name>
        <dbReference type="ChEBI" id="CHEBI:30616"/>
        <label>2</label>
    </ligand>
</feature>
<dbReference type="InterPro" id="IPR005479">
    <property type="entry name" value="CPAse_ATP-bd"/>
</dbReference>
<feature type="binding site" evidence="14">
    <location>
        <position position="306"/>
    </location>
    <ligand>
        <name>Mg(2+)</name>
        <dbReference type="ChEBI" id="CHEBI:18420"/>
        <label>1</label>
    </ligand>
</feature>
<keyword evidence="12" id="KW-0464">Manganese</keyword>
<dbReference type="Gene3D" id="3.40.50.20">
    <property type="match status" value="2"/>
</dbReference>
<feature type="binding site" evidence="14">
    <location>
        <position position="183"/>
    </location>
    <ligand>
        <name>ATP</name>
        <dbReference type="ChEBI" id="CHEBI:30616"/>
        <label>1</label>
    </ligand>
</feature>
<feature type="binding site" evidence="14">
    <location>
        <position position="308"/>
    </location>
    <ligand>
        <name>Mn(2+)</name>
        <dbReference type="ChEBI" id="CHEBI:29035"/>
        <label>2</label>
    </ligand>
</feature>
<feature type="binding site" evidence="14">
    <location>
        <position position="250"/>
    </location>
    <ligand>
        <name>ATP</name>
        <dbReference type="ChEBI" id="CHEBI:30616"/>
        <label>1</label>
    </ligand>
</feature>
<feature type="binding site" evidence="14">
    <location>
        <position position="222"/>
    </location>
    <ligand>
        <name>ATP</name>
        <dbReference type="ChEBI" id="CHEBI:30616"/>
        <label>1</label>
    </ligand>
</feature>
<dbReference type="Pfam" id="PF02786">
    <property type="entry name" value="CPSase_L_D2"/>
    <property type="match status" value="2"/>
</dbReference>
<comment type="cofactor">
    <cofactor evidence="14">
        <name>Mg(2+)</name>
        <dbReference type="ChEBI" id="CHEBI:18420"/>
    </cofactor>
    <cofactor evidence="14">
        <name>Mn(2+)</name>
        <dbReference type="ChEBI" id="CHEBI:29035"/>
    </cofactor>
    <text evidence="14">Binds 4 Mg(2+) or Mn(2+) ions per subunit.</text>
</comment>
<feature type="binding site" evidence="14">
    <location>
        <position position="755"/>
    </location>
    <ligand>
        <name>ATP</name>
        <dbReference type="ChEBI" id="CHEBI:30616"/>
        <label>2</label>
    </ligand>
</feature>
<comment type="domain">
    <text evidence="14">The large subunit is composed of 2 ATP-grasp domains that are involved in binding the 2 ATP molecules needed for carbamoyl phosphate synthesis. The N-terminal ATP-grasp domain (referred to as the carboxyphosphate synthetic component) catalyzes the ATP-dependent phosphorylation of hydrogencarbonate to carboxyphosphate and the subsequent nucleophilic attack by ammonia to form a carbamate intermediate. The C-terminal ATP-grasp domain (referred to as the carbamoyl phosphate synthetic component) then catalyzes the phosphorylation of carbamate with the second ATP to form the end product carbamoyl phosphate. The reactive and unstable enzyme intermediates are sequentially channeled from one active site to the next through the interior of the protein over a distance of at least 96 A.</text>
</comment>
<dbReference type="Gene3D" id="3.40.50.1380">
    <property type="entry name" value="Methylglyoxal synthase-like domain"/>
    <property type="match status" value="1"/>
</dbReference>
<comment type="pathway">
    <text evidence="1 14">Amino-acid biosynthesis; L-arginine biosynthesis; carbamoyl phosphate from bicarbonate: step 1/1.</text>
</comment>
<dbReference type="InterPro" id="IPR036914">
    <property type="entry name" value="MGS-like_dom_sf"/>
</dbReference>
<dbReference type="EC" id="6.3.5.5" evidence="14"/>
<dbReference type="InterPro" id="IPR036897">
    <property type="entry name" value="CarbamoylP_synth_lsu_oligo_sf"/>
</dbReference>
<feature type="binding site" evidence="14">
    <location>
        <position position="762"/>
    </location>
    <ligand>
        <name>ATP</name>
        <dbReference type="ChEBI" id="CHEBI:30616"/>
        <label>2</label>
    </ligand>
</feature>
<dbReference type="InterPro" id="IPR011607">
    <property type="entry name" value="MGS-like_dom"/>
</dbReference>
<evidence type="ECO:0000313" key="17">
    <source>
        <dbReference type="EMBL" id="GAA5088838.1"/>
    </source>
</evidence>
<feature type="binding site" evidence="14">
    <location>
        <position position="716"/>
    </location>
    <ligand>
        <name>ATP</name>
        <dbReference type="ChEBI" id="CHEBI:30616"/>
        <label>2</label>
    </ligand>
</feature>
<feature type="binding site" evidence="14">
    <location>
        <position position="790"/>
    </location>
    <ligand>
        <name>ATP</name>
        <dbReference type="ChEBI" id="CHEBI:30616"/>
        <label>2</label>
    </ligand>
</feature>
<accession>A0ABP9M5L3</accession>
<evidence type="ECO:0000256" key="8">
    <source>
        <dbReference type="ARBA" id="ARBA00022741"/>
    </source>
</evidence>
<dbReference type="PROSITE" id="PS00866">
    <property type="entry name" value="CPSASE_1"/>
    <property type="match status" value="2"/>
</dbReference>
<feature type="binding site" evidence="14">
    <location>
        <position position="292"/>
    </location>
    <ligand>
        <name>ATP</name>
        <dbReference type="ChEBI" id="CHEBI:30616"/>
        <label>1</label>
    </ligand>
</feature>
<feature type="binding site" evidence="14">
    <location>
        <position position="217"/>
    </location>
    <ligand>
        <name>ATP</name>
        <dbReference type="ChEBI" id="CHEBI:30616"/>
        <label>1</label>
    </ligand>
</feature>
<feature type="binding site" evidence="14">
    <location>
        <position position="176"/>
    </location>
    <ligand>
        <name>ATP</name>
        <dbReference type="ChEBI" id="CHEBI:30616"/>
        <label>1</label>
    </ligand>
</feature>
<dbReference type="Pfam" id="PF02142">
    <property type="entry name" value="MGS"/>
    <property type="match status" value="1"/>
</dbReference>
<evidence type="ECO:0000259" key="15">
    <source>
        <dbReference type="PROSITE" id="PS50975"/>
    </source>
</evidence>
<evidence type="ECO:0000313" key="18">
    <source>
        <dbReference type="Proteomes" id="UP001500227"/>
    </source>
</evidence>
<dbReference type="PRINTS" id="PR00098">
    <property type="entry name" value="CPSASE"/>
</dbReference>
<evidence type="ECO:0000256" key="12">
    <source>
        <dbReference type="ARBA" id="ARBA00023211"/>
    </source>
</evidence>
<feature type="domain" description="ATP-grasp" evidence="15">
    <location>
        <begin position="680"/>
        <end position="871"/>
    </location>
</feature>
<evidence type="ECO:0000256" key="7">
    <source>
        <dbReference type="ARBA" id="ARBA00022737"/>
    </source>
</evidence>
<comment type="caution">
    <text evidence="14">Lacks conserved residue(s) required for the propagation of feature annotation.</text>
</comment>
<keyword evidence="3 14" id="KW-0055">Arginine biosynthesis</keyword>